<feature type="non-terminal residue" evidence="1">
    <location>
        <position position="129"/>
    </location>
</feature>
<comment type="caution">
    <text evidence="1">The sequence shown here is derived from an EMBL/GenBank/DDBJ whole genome shotgun (WGS) entry which is preliminary data.</text>
</comment>
<name>A0A9N9DZW9_9GLOM</name>
<dbReference type="OrthoDB" id="2322855at2759"/>
<protein>
    <submittedName>
        <fullName evidence="1">11533_t:CDS:1</fullName>
    </submittedName>
</protein>
<organism evidence="1 2">
    <name type="scientific">Ambispora gerdemannii</name>
    <dbReference type="NCBI Taxonomy" id="144530"/>
    <lineage>
        <taxon>Eukaryota</taxon>
        <taxon>Fungi</taxon>
        <taxon>Fungi incertae sedis</taxon>
        <taxon>Mucoromycota</taxon>
        <taxon>Glomeromycotina</taxon>
        <taxon>Glomeromycetes</taxon>
        <taxon>Archaeosporales</taxon>
        <taxon>Ambisporaceae</taxon>
        <taxon>Ambispora</taxon>
    </lineage>
</organism>
<evidence type="ECO:0000313" key="2">
    <source>
        <dbReference type="Proteomes" id="UP000789831"/>
    </source>
</evidence>
<proteinExistence type="predicted"/>
<reference evidence="1" key="1">
    <citation type="submission" date="2021-06" db="EMBL/GenBank/DDBJ databases">
        <authorList>
            <person name="Kallberg Y."/>
            <person name="Tangrot J."/>
            <person name="Rosling A."/>
        </authorList>
    </citation>
    <scope>NUCLEOTIDE SEQUENCE</scope>
    <source>
        <strain evidence="1">MT106</strain>
    </source>
</reference>
<dbReference type="EMBL" id="CAJVPL010005527">
    <property type="protein sequence ID" value="CAG8658864.1"/>
    <property type="molecule type" value="Genomic_DNA"/>
</dbReference>
<accession>A0A9N9DZW9</accession>
<gene>
    <name evidence="1" type="ORF">AGERDE_LOCUS11716</name>
</gene>
<dbReference type="AlphaFoldDB" id="A0A9N9DZW9"/>
<dbReference type="Proteomes" id="UP000789831">
    <property type="component" value="Unassembled WGS sequence"/>
</dbReference>
<sequence length="129" mass="14698">MEEDTSEITITENVPLKDYLRFRNKDSNLMIRLYLHDGRIKAYEIVLFIKIFEPRTDNNYRAISSFKSESSGSGRRQVFWDGKSSADYCVVSPNVFICVGRTDANGNDFPPFTAAIAAGGFNLDLWELQ</sequence>
<keyword evidence="2" id="KW-1185">Reference proteome</keyword>
<evidence type="ECO:0000313" key="1">
    <source>
        <dbReference type="EMBL" id="CAG8658864.1"/>
    </source>
</evidence>